<dbReference type="RefSeq" id="WP_141345440.1">
    <property type="nucleotide sequence ID" value="NZ_BJLF01000008.1"/>
</dbReference>
<dbReference type="GO" id="GO:0006006">
    <property type="term" value="P:glucose metabolic process"/>
    <property type="evidence" value="ECO:0007669"/>
    <property type="project" value="TreeGrafter"/>
</dbReference>
<dbReference type="PANTHER" id="PTHR10091">
    <property type="entry name" value="ALDOSE-1-EPIMERASE"/>
    <property type="match status" value="1"/>
</dbReference>
<evidence type="ECO:0000256" key="3">
    <source>
        <dbReference type="ARBA" id="ARBA00006206"/>
    </source>
</evidence>
<evidence type="ECO:0000256" key="7">
    <source>
        <dbReference type="ARBA" id="ARBA00023277"/>
    </source>
</evidence>
<dbReference type="GO" id="GO:0005737">
    <property type="term" value="C:cytoplasm"/>
    <property type="evidence" value="ECO:0007669"/>
    <property type="project" value="TreeGrafter"/>
</dbReference>
<dbReference type="Proteomes" id="UP000318717">
    <property type="component" value="Unassembled WGS sequence"/>
</dbReference>
<feature type="active site" description="Proton donor" evidence="9">
    <location>
        <position position="182"/>
    </location>
</feature>
<dbReference type="UniPathway" id="UPA00242"/>
<feature type="binding site" evidence="11">
    <location>
        <begin position="85"/>
        <end position="86"/>
    </location>
    <ligand>
        <name>beta-D-galactose</name>
        <dbReference type="ChEBI" id="CHEBI:27667"/>
    </ligand>
</feature>
<dbReference type="PIRSF" id="PIRSF005096">
    <property type="entry name" value="GALM"/>
    <property type="match status" value="1"/>
</dbReference>
<dbReference type="PANTHER" id="PTHR10091:SF0">
    <property type="entry name" value="GALACTOSE MUTAROTASE"/>
    <property type="match status" value="1"/>
</dbReference>
<accession>A0A4Y3HV97</accession>
<comment type="catalytic activity">
    <reaction evidence="1 8">
        <text>alpha-D-glucose = beta-D-glucose</text>
        <dbReference type="Rhea" id="RHEA:10264"/>
        <dbReference type="ChEBI" id="CHEBI:15903"/>
        <dbReference type="ChEBI" id="CHEBI:17925"/>
        <dbReference type="EC" id="5.1.3.3"/>
    </reaction>
</comment>
<name>A0A4Y3HV97_9VIBR</name>
<evidence type="ECO:0000256" key="6">
    <source>
        <dbReference type="ARBA" id="ARBA00023235"/>
    </source>
</evidence>
<protein>
    <recommendedName>
        <fullName evidence="5 8">Aldose 1-epimerase</fullName>
        <ecNumber evidence="4 8">5.1.3.3</ecNumber>
    </recommendedName>
</protein>
<evidence type="ECO:0000256" key="11">
    <source>
        <dbReference type="PIRSR" id="PIRSR005096-3"/>
    </source>
</evidence>
<dbReference type="CDD" id="cd09019">
    <property type="entry name" value="galactose_mutarotase_like"/>
    <property type="match status" value="1"/>
</dbReference>
<evidence type="ECO:0000256" key="10">
    <source>
        <dbReference type="PIRSR" id="PIRSR005096-2"/>
    </source>
</evidence>
<evidence type="ECO:0000256" key="4">
    <source>
        <dbReference type="ARBA" id="ARBA00013185"/>
    </source>
</evidence>
<dbReference type="GO" id="GO:0004034">
    <property type="term" value="F:aldose 1-epimerase activity"/>
    <property type="evidence" value="ECO:0007669"/>
    <property type="project" value="UniProtKB-EC"/>
</dbReference>
<organism evidence="12 13">
    <name type="scientific">Vibrio inusitatus NBRC 102082</name>
    <dbReference type="NCBI Taxonomy" id="1219070"/>
    <lineage>
        <taxon>Bacteria</taxon>
        <taxon>Pseudomonadati</taxon>
        <taxon>Pseudomonadota</taxon>
        <taxon>Gammaproteobacteria</taxon>
        <taxon>Vibrionales</taxon>
        <taxon>Vibrionaceae</taxon>
        <taxon>Vibrio</taxon>
    </lineage>
</organism>
<keyword evidence="13" id="KW-1185">Reference proteome</keyword>
<dbReference type="AlphaFoldDB" id="A0A4Y3HV97"/>
<feature type="active site" description="Proton acceptor" evidence="9">
    <location>
        <position position="318"/>
    </location>
</feature>
<gene>
    <name evidence="12" type="primary">galM</name>
    <name evidence="12" type="ORF">VIN01S_19170</name>
</gene>
<evidence type="ECO:0000256" key="1">
    <source>
        <dbReference type="ARBA" id="ARBA00001614"/>
    </source>
</evidence>
<dbReference type="EC" id="5.1.3.3" evidence="4 8"/>
<comment type="similarity">
    <text evidence="3 8">Belongs to the aldose epimerase family.</text>
</comment>
<comment type="caution">
    <text evidence="12">The sequence shown here is derived from an EMBL/GenBank/DDBJ whole genome shotgun (WGS) entry which is preliminary data.</text>
</comment>
<dbReference type="InterPro" id="IPR008183">
    <property type="entry name" value="Aldose_1/G6P_1-epimerase"/>
</dbReference>
<dbReference type="InterPro" id="IPR011013">
    <property type="entry name" value="Gal_mutarotase_sf_dom"/>
</dbReference>
<evidence type="ECO:0000256" key="5">
    <source>
        <dbReference type="ARBA" id="ARBA00014165"/>
    </source>
</evidence>
<evidence type="ECO:0000256" key="2">
    <source>
        <dbReference type="ARBA" id="ARBA00005028"/>
    </source>
</evidence>
<dbReference type="InterPro" id="IPR013458">
    <property type="entry name" value="Ald_epimerase_bac"/>
</dbReference>
<dbReference type="Gene3D" id="2.70.98.10">
    <property type="match status" value="1"/>
</dbReference>
<dbReference type="InterPro" id="IPR015443">
    <property type="entry name" value="Aldose_1-epimerase"/>
</dbReference>
<dbReference type="NCBIfam" id="NF008277">
    <property type="entry name" value="PRK11055.1"/>
    <property type="match status" value="1"/>
</dbReference>
<feature type="binding site" evidence="11">
    <location>
        <begin position="182"/>
        <end position="184"/>
    </location>
    <ligand>
        <name>beta-D-galactose</name>
        <dbReference type="ChEBI" id="CHEBI:27667"/>
    </ligand>
</feature>
<reference evidence="12 13" key="1">
    <citation type="submission" date="2019-06" db="EMBL/GenBank/DDBJ databases">
        <title>Whole genome shotgun sequence of Vibrio inusitatus NBRC 102082.</title>
        <authorList>
            <person name="Hosoyama A."/>
            <person name="Uohara A."/>
            <person name="Ohji S."/>
            <person name="Ichikawa N."/>
        </authorList>
    </citation>
    <scope>NUCLEOTIDE SEQUENCE [LARGE SCALE GENOMIC DNA]</scope>
    <source>
        <strain evidence="12 13">NBRC 102082</strain>
    </source>
</reference>
<dbReference type="GO" id="GO:0030246">
    <property type="term" value="F:carbohydrate binding"/>
    <property type="evidence" value="ECO:0007669"/>
    <property type="project" value="InterPro"/>
</dbReference>
<dbReference type="NCBIfam" id="TIGR02636">
    <property type="entry name" value="galM_Leloir"/>
    <property type="match status" value="1"/>
</dbReference>
<proteinExistence type="inferred from homology"/>
<evidence type="ECO:0000313" key="12">
    <source>
        <dbReference type="EMBL" id="GEA51113.1"/>
    </source>
</evidence>
<evidence type="ECO:0000256" key="8">
    <source>
        <dbReference type="PIRNR" id="PIRNR005096"/>
    </source>
</evidence>
<dbReference type="InterPro" id="IPR018052">
    <property type="entry name" value="Ald1_epimerase_CS"/>
</dbReference>
<dbReference type="PROSITE" id="PS00545">
    <property type="entry name" value="ALDOSE_1_EPIMERASE"/>
    <property type="match status" value="1"/>
</dbReference>
<comment type="pathway">
    <text evidence="2 8">Carbohydrate metabolism; hexose metabolism.</text>
</comment>
<sequence>MTISHAHLLESIGKGAASDGQPAKVYQLKNSHGMVATFMDVGATWLSCQVPVREEMREVLLGCDTIEKFTQHSAFMGVTVGRFANRIANGQFSIDGVPFQIEVSETGHMLHGGNVGFDKYRWNVEAASEQKVQFSIVSEDGDQGFPGEAKVTVIYELTELNEVKIGYTATTTKPTLMNLTNHAYFNLMGADSGEDCLGHVLSVNASQFLPTDELGIPFGELCEVVDTGFDFLSPKVIGQDLLLDEEQKHCNGYDHSFLLSEACLEGECAATVTSPDSLLTMKMFTTKPAVQLYTGNFLQGSPNRIDGQYDTYAGVALETQYLPDSPNHPEWPRQNYVLRQGETYSHSTTYQFLNNM</sequence>
<dbReference type="InterPro" id="IPR047215">
    <property type="entry name" value="Galactose_mutarotase-like"/>
</dbReference>
<dbReference type="OrthoDB" id="9779408at2"/>
<dbReference type="GO" id="GO:0033499">
    <property type="term" value="P:galactose catabolic process via UDP-galactose, Leloir pathway"/>
    <property type="evidence" value="ECO:0007669"/>
    <property type="project" value="TreeGrafter"/>
</dbReference>
<dbReference type="InterPro" id="IPR014718">
    <property type="entry name" value="GH-type_carb-bd"/>
</dbReference>
<keyword evidence="7 8" id="KW-0119">Carbohydrate metabolism</keyword>
<dbReference type="EMBL" id="BJLF01000008">
    <property type="protein sequence ID" value="GEA51113.1"/>
    <property type="molecule type" value="Genomic_DNA"/>
</dbReference>
<dbReference type="SUPFAM" id="SSF74650">
    <property type="entry name" value="Galactose mutarotase-like"/>
    <property type="match status" value="1"/>
</dbReference>
<evidence type="ECO:0000256" key="9">
    <source>
        <dbReference type="PIRSR" id="PIRSR005096-1"/>
    </source>
</evidence>
<evidence type="ECO:0000313" key="13">
    <source>
        <dbReference type="Proteomes" id="UP000318717"/>
    </source>
</evidence>
<dbReference type="Pfam" id="PF01263">
    <property type="entry name" value="Aldose_epim"/>
    <property type="match status" value="1"/>
</dbReference>
<keyword evidence="6 8" id="KW-0413">Isomerase</keyword>
<feature type="binding site" evidence="10">
    <location>
        <position position="254"/>
    </location>
    <ligand>
        <name>beta-D-galactose</name>
        <dbReference type="ChEBI" id="CHEBI:27667"/>
    </ligand>
</feature>